<dbReference type="PANTHER" id="PTHR43618">
    <property type="entry name" value="7-ALPHA-HYDROXYSTEROID DEHYDROGENASE"/>
    <property type="match status" value="1"/>
</dbReference>
<keyword evidence="3" id="KW-0560">Oxidoreductase</keyword>
<dbReference type="Pfam" id="PF13561">
    <property type="entry name" value="adh_short_C2"/>
    <property type="match status" value="1"/>
</dbReference>
<evidence type="ECO:0000256" key="3">
    <source>
        <dbReference type="ARBA" id="ARBA00023002"/>
    </source>
</evidence>
<protein>
    <submittedName>
        <fullName evidence="4">Short-chain dehydrogenase</fullName>
    </submittedName>
</protein>
<dbReference type="RefSeq" id="XP_035321368.1">
    <property type="nucleotide sequence ID" value="XM_035468988.1"/>
</dbReference>
<dbReference type="FunFam" id="3.40.50.720:FF:000084">
    <property type="entry name" value="Short-chain dehydrogenase reductase"/>
    <property type="match status" value="1"/>
</dbReference>
<dbReference type="EMBL" id="JAANYQ010000008">
    <property type="protein sequence ID" value="KAF4122716.1"/>
    <property type="molecule type" value="Genomic_DNA"/>
</dbReference>
<dbReference type="PANTHER" id="PTHR43618:SF18">
    <property type="entry name" value="SHORT CHAIN DEHYDROGENASE_REDUCTASE FAMILY (AFU_ORTHOLOGUE AFUA_5G12480)"/>
    <property type="match status" value="1"/>
</dbReference>
<gene>
    <name evidence="4" type="ORF">GMORB2_7023</name>
</gene>
<dbReference type="InterPro" id="IPR036291">
    <property type="entry name" value="NAD(P)-bd_dom_sf"/>
</dbReference>
<dbReference type="Proteomes" id="UP000749293">
    <property type="component" value="Unassembled WGS sequence"/>
</dbReference>
<dbReference type="CDD" id="cd05233">
    <property type="entry name" value="SDR_c"/>
    <property type="match status" value="1"/>
</dbReference>
<reference evidence="4" key="1">
    <citation type="submission" date="2020-03" db="EMBL/GenBank/DDBJ databases">
        <title>Site-based positive gene gene selection in Geosmithia morbida across the United States reveals a broad range of putative effectors and factors for local host and environmental adapation.</title>
        <authorList>
            <person name="Onufrak A."/>
            <person name="Murdoch R.W."/>
            <person name="Gazis R."/>
            <person name="Huff M."/>
            <person name="Staton M."/>
            <person name="Klingeman W."/>
            <person name="Hadziabdic D."/>
        </authorList>
    </citation>
    <scope>NUCLEOTIDE SEQUENCE</scope>
    <source>
        <strain evidence="4">1262</strain>
    </source>
</reference>
<accession>A0A9P5D3N9</accession>
<dbReference type="InterPro" id="IPR020904">
    <property type="entry name" value="Sc_DH/Rdtase_CS"/>
</dbReference>
<evidence type="ECO:0000256" key="2">
    <source>
        <dbReference type="ARBA" id="ARBA00022857"/>
    </source>
</evidence>
<dbReference type="PROSITE" id="PS00061">
    <property type="entry name" value="ADH_SHORT"/>
    <property type="match status" value="1"/>
</dbReference>
<evidence type="ECO:0000256" key="1">
    <source>
        <dbReference type="ARBA" id="ARBA00006484"/>
    </source>
</evidence>
<dbReference type="OrthoDB" id="2962696at2759"/>
<dbReference type="InterPro" id="IPR052178">
    <property type="entry name" value="Sec_Metab_Biosynth_SDR"/>
</dbReference>
<evidence type="ECO:0000313" key="4">
    <source>
        <dbReference type="EMBL" id="KAF4122716.1"/>
    </source>
</evidence>
<sequence>MASNESSLAAGTLFNVDGLVALITGGGSGIGLMITKALVQNGAARVYIAGRRREVLEQAASSLGPNVVPLTCDVTNKNSLREAAETVREQTGYLNLLVANSGVSGPHAKPIAADTTIEDFAARNFDIGFDDYVGTFAVNTAAVWFTAMAFLPLLDAGNRKGNLQQTSHVIVTSSVAGYNKKPTGGWAYGQSKAAVTMLTKQLSVALPQWNIRINAIAPGFFPSDMSASVLSANGAKVDDMPKSAVPLGRMGDEKDMSGTALYLASRAGAYVNGDVLLVDGGRLGLFPSVF</sequence>
<dbReference type="AlphaFoldDB" id="A0A9P5D3N9"/>
<proteinExistence type="inferred from homology"/>
<dbReference type="GO" id="GO:0016491">
    <property type="term" value="F:oxidoreductase activity"/>
    <property type="evidence" value="ECO:0007669"/>
    <property type="project" value="UniProtKB-KW"/>
</dbReference>
<dbReference type="InterPro" id="IPR002347">
    <property type="entry name" value="SDR_fam"/>
</dbReference>
<keyword evidence="2" id="KW-0521">NADP</keyword>
<dbReference type="PRINTS" id="PR00081">
    <property type="entry name" value="GDHRDH"/>
</dbReference>
<comment type="similarity">
    <text evidence="1">Belongs to the short-chain dehydrogenases/reductases (SDR) family.</text>
</comment>
<name>A0A9P5D3N9_9HYPO</name>
<keyword evidence="5" id="KW-1185">Reference proteome</keyword>
<dbReference type="GeneID" id="55973246"/>
<comment type="caution">
    <text evidence="4">The sequence shown here is derived from an EMBL/GenBank/DDBJ whole genome shotgun (WGS) entry which is preliminary data.</text>
</comment>
<evidence type="ECO:0000313" key="5">
    <source>
        <dbReference type="Proteomes" id="UP000749293"/>
    </source>
</evidence>
<dbReference type="SUPFAM" id="SSF51735">
    <property type="entry name" value="NAD(P)-binding Rossmann-fold domains"/>
    <property type="match status" value="1"/>
</dbReference>
<organism evidence="4 5">
    <name type="scientific">Geosmithia morbida</name>
    <dbReference type="NCBI Taxonomy" id="1094350"/>
    <lineage>
        <taxon>Eukaryota</taxon>
        <taxon>Fungi</taxon>
        <taxon>Dikarya</taxon>
        <taxon>Ascomycota</taxon>
        <taxon>Pezizomycotina</taxon>
        <taxon>Sordariomycetes</taxon>
        <taxon>Hypocreomycetidae</taxon>
        <taxon>Hypocreales</taxon>
        <taxon>Bionectriaceae</taxon>
        <taxon>Geosmithia</taxon>
    </lineage>
</organism>
<dbReference type="Gene3D" id="3.40.50.720">
    <property type="entry name" value="NAD(P)-binding Rossmann-like Domain"/>
    <property type="match status" value="1"/>
</dbReference>